<protein>
    <submittedName>
        <fullName evidence="1">Uncharacterized protein</fullName>
    </submittedName>
</protein>
<evidence type="ECO:0000313" key="2">
    <source>
        <dbReference type="Proteomes" id="UP001501474"/>
    </source>
</evidence>
<keyword evidence="2" id="KW-1185">Reference proteome</keyword>
<sequence length="265" mass="28458">MRLLRQLRTDLLAGENLEIYTTALLSLVLAVLGVLGMVGGEVLAAATLATLALLASGMLGSRRQVAKLTAEVRARGRGELSVEDFLGKGKAGLLEQVRAAQDIRIVGVTLSRTLRDLVDELQRRAVAGAVVKVALIDPAGSAPDEAARRSTIPDRAGMYRNRLRSSVDLLRELAETPGTEGRVEVRFLDFVPAFGLVLLDPQRPGGRIHVDIYSHSSASGDAVFTVLPHRDGEWFPHFQTEFDSVWEHGRPADASDGFSTVAAGA</sequence>
<dbReference type="RefSeq" id="WP_234849407.1">
    <property type="nucleotide sequence ID" value="NZ_BAAART010000163.1"/>
</dbReference>
<evidence type="ECO:0000313" key="1">
    <source>
        <dbReference type="EMBL" id="GAA2255040.1"/>
    </source>
</evidence>
<organism evidence="1 2">
    <name type="scientific">Streptomyces indiaensis</name>
    <dbReference type="NCBI Taxonomy" id="284033"/>
    <lineage>
        <taxon>Bacteria</taxon>
        <taxon>Bacillati</taxon>
        <taxon>Actinomycetota</taxon>
        <taxon>Actinomycetes</taxon>
        <taxon>Kitasatosporales</taxon>
        <taxon>Streptomycetaceae</taxon>
        <taxon>Streptomyces</taxon>
    </lineage>
</organism>
<dbReference type="Proteomes" id="UP001501474">
    <property type="component" value="Unassembled WGS sequence"/>
</dbReference>
<accession>A0ABP5R9J4</accession>
<name>A0ABP5R9J4_9ACTN</name>
<dbReference type="EMBL" id="BAAART010000163">
    <property type="protein sequence ID" value="GAA2255040.1"/>
    <property type="molecule type" value="Genomic_DNA"/>
</dbReference>
<proteinExistence type="predicted"/>
<reference evidence="2" key="1">
    <citation type="journal article" date="2019" name="Int. J. Syst. Evol. Microbiol.">
        <title>The Global Catalogue of Microorganisms (GCM) 10K type strain sequencing project: providing services to taxonomists for standard genome sequencing and annotation.</title>
        <authorList>
            <consortium name="The Broad Institute Genomics Platform"/>
            <consortium name="The Broad Institute Genome Sequencing Center for Infectious Disease"/>
            <person name="Wu L."/>
            <person name="Ma J."/>
        </authorList>
    </citation>
    <scope>NUCLEOTIDE SEQUENCE [LARGE SCALE GENOMIC DNA]</scope>
    <source>
        <strain evidence="2">JCM 3053</strain>
    </source>
</reference>
<gene>
    <name evidence="1" type="ORF">GCM10010104_60080</name>
</gene>
<comment type="caution">
    <text evidence="1">The sequence shown here is derived from an EMBL/GenBank/DDBJ whole genome shotgun (WGS) entry which is preliminary data.</text>
</comment>